<reference evidence="2" key="1">
    <citation type="submission" date="2020-10" db="EMBL/GenBank/DDBJ databases">
        <authorList>
            <person name="Gilroy R."/>
        </authorList>
    </citation>
    <scope>NUCLEOTIDE SEQUENCE</scope>
    <source>
        <strain evidence="2">CHK195-4489</strain>
    </source>
</reference>
<dbReference type="SUPFAM" id="SSF56281">
    <property type="entry name" value="Metallo-hydrolase/oxidoreductase"/>
    <property type="match status" value="1"/>
</dbReference>
<dbReference type="SMART" id="SM00849">
    <property type="entry name" value="Lactamase_B"/>
    <property type="match status" value="1"/>
</dbReference>
<name>A0A9D1LAA9_9CLOT</name>
<evidence type="ECO:0000313" key="2">
    <source>
        <dbReference type="EMBL" id="HIU29736.1"/>
    </source>
</evidence>
<protein>
    <submittedName>
        <fullName evidence="2">MBL fold metallo-hydrolase</fullName>
    </submittedName>
</protein>
<dbReference type="Proteomes" id="UP000824089">
    <property type="component" value="Unassembled WGS sequence"/>
</dbReference>
<organism evidence="2 3">
    <name type="scientific">Candidatus Egerieisoma faecipullorum</name>
    <dbReference type="NCBI Taxonomy" id="2840963"/>
    <lineage>
        <taxon>Bacteria</taxon>
        <taxon>Bacillati</taxon>
        <taxon>Bacillota</taxon>
        <taxon>Clostridia</taxon>
        <taxon>Eubacteriales</taxon>
        <taxon>Clostridiaceae</taxon>
        <taxon>Clostridiaceae incertae sedis</taxon>
        <taxon>Candidatus Egerieisoma</taxon>
    </lineage>
</organism>
<gene>
    <name evidence="2" type="ORF">IAD50_05505</name>
</gene>
<evidence type="ECO:0000313" key="3">
    <source>
        <dbReference type="Proteomes" id="UP000824089"/>
    </source>
</evidence>
<proteinExistence type="predicted"/>
<dbReference type="AlphaFoldDB" id="A0A9D1LAA9"/>
<feature type="domain" description="Metallo-beta-lactamase" evidence="1">
    <location>
        <begin position="24"/>
        <end position="216"/>
    </location>
</feature>
<sequence>MKEFSEFIKRDIPEKGFVHFYFMGQAGFILQDSDGFLLAYDLYLSDCCEREFGFKRLMPHLLGADELAFDAVLCSHGHYDHLDIDSAEAFLASPRTQMYVTQCGLEELRKRSLLSDRVHLIRAGDHLALGHCFTCDFVYCDHGDETPHAVGTLFTVGKKRIYAVGDSAYRDALIHEKTTGADLVILPINGAFGNLNETEAAFLAKNLQAGTVIPSHFWNFAEHGGNPHVFQQEAEKLGVKYLLMRQGERLKIDTEKL</sequence>
<dbReference type="Gene3D" id="3.60.15.10">
    <property type="entry name" value="Ribonuclease Z/Hydroxyacylglutathione hydrolase-like"/>
    <property type="match status" value="1"/>
</dbReference>
<dbReference type="InterPro" id="IPR036866">
    <property type="entry name" value="RibonucZ/Hydroxyglut_hydro"/>
</dbReference>
<dbReference type="InterPro" id="IPR050114">
    <property type="entry name" value="UPF0173_UPF0282_UlaG_hydrolase"/>
</dbReference>
<accession>A0A9D1LAA9</accession>
<comment type="caution">
    <text evidence="2">The sequence shown here is derived from an EMBL/GenBank/DDBJ whole genome shotgun (WGS) entry which is preliminary data.</text>
</comment>
<dbReference type="EMBL" id="DVMM01000112">
    <property type="protein sequence ID" value="HIU29736.1"/>
    <property type="molecule type" value="Genomic_DNA"/>
</dbReference>
<dbReference type="InterPro" id="IPR001279">
    <property type="entry name" value="Metallo-B-lactamas"/>
</dbReference>
<evidence type="ECO:0000259" key="1">
    <source>
        <dbReference type="SMART" id="SM00849"/>
    </source>
</evidence>
<reference evidence="2" key="2">
    <citation type="journal article" date="2021" name="PeerJ">
        <title>Extensive microbial diversity within the chicken gut microbiome revealed by metagenomics and culture.</title>
        <authorList>
            <person name="Gilroy R."/>
            <person name="Ravi A."/>
            <person name="Getino M."/>
            <person name="Pursley I."/>
            <person name="Horton D.L."/>
            <person name="Alikhan N.F."/>
            <person name="Baker D."/>
            <person name="Gharbi K."/>
            <person name="Hall N."/>
            <person name="Watson M."/>
            <person name="Adriaenssens E.M."/>
            <person name="Foster-Nyarko E."/>
            <person name="Jarju S."/>
            <person name="Secka A."/>
            <person name="Antonio M."/>
            <person name="Oren A."/>
            <person name="Chaudhuri R.R."/>
            <person name="La Ragione R."/>
            <person name="Hildebrand F."/>
            <person name="Pallen M.J."/>
        </authorList>
    </citation>
    <scope>NUCLEOTIDE SEQUENCE</scope>
    <source>
        <strain evidence="2">CHK195-4489</strain>
    </source>
</reference>
<dbReference type="PANTHER" id="PTHR43546">
    <property type="entry name" value="UPF0173 METAL-DEPENDENT HYDROLASE MJ1163-RELATED"/>
    <property type="match status" value="1"/>
</dbReference>
<dbReference type="Pfam" id="PF12706">
    <property type="entry name" value="Lactamase_B_2"/>
    <property type="match status" value="1"/>
</dbReference>